<dbReference type="EMBL" id="JAZDRP010000006">
    <property type="protein sequence ID" value="MEE2526861.1"/>
    <property type="molecule type" value="Genomic_DNA"/>
</dbReference>
<evidence type="ECO:0000313" key="2">
    <source>
        <dbReference type="Proteomes" id="UP001354971"/>
    </source>
</evidence>
<evidence type="ECO:0000313" key="1">
    <source>
        <dbReference type="EMBL" id="MEE2526861.1"/>
    </source>
</evidence>
<dbReference type="Pfam" id="PF11306">
    <property type="entry name" value="DUF3108"/>
    <property type="match status" value="1"/>
</dbReference>
<protein>
    <recommendedName>
        <fullName evidence="3">DUF3108 domain-containing protein</fullName>
    </recommendedName>
</protein>
<dbReference type="Proteomes" id="UP001354971">
    <property type="component" value="Unassembled WGS sequence"/>
</dbReference>
<name>A0ABU7LT90_9PROT</name>
<accession>A0ABU7LT90</accession>
<dbReference type="RefSeq" id="WP_330199524.1">
    <property type="nucleotide sequence ID" value="NZ_JAZDRP010000006.1"/>
</dbReference>
<sequence length="248" mass="28203">MAIRPNLKTIYLSIFILLFVPLETGALQNAVTPFDASHLEPHRATYTFSIVDSSGIERDGGTWTDEVRIEDHSLTRSVIRFRTDRQADLQRTIVADRVTLLPTTMDQRFGAGLEGVMHVDYRPESVDQFMLANPASVMRQVQATFDRPVWELSLWGTLAMSLPLDQTGSYTVPTIAHDRISVRDVIFEVGQEERIDLNGTLVLTRRVQIPEEGWTFWVRDTAPYLVQIEHPIPGDGYARSRLQSEFTQ</sequence>
<dbReference type="InterPro" id="IPR021457">
    <property type="entry name" value="DUF3108"/>
</dbReference>
<comment type="caution">
    <text evidence="1">The sequence shown here is derived from an EMBL/GenBank/DDBJ whole genome shotgun (WGS) entry which is preliminary data.</text>
</comment>
<proteinExistence type="predicted"/>
<keyword evidence="2" id="KW-1185">Reference proteome</keyword>
<gene>
    <name evidence="1" type="ORF">V0U79_10805</name>
</gene>
<reference evidence="1 2" key="1">
    <citation type="submission" date="2024-01" db="EMBL/GenBank/DDBJ databases">
        <title>Hyphobacterium bacterium isolated from marine sediment.</title>
        <authorList>
            <person name="Zhao S."/>
        </authorList>
    </citation>
    <scope>NUCLEOTIDE SEQUENCE [LARGE SCALE GENOMIC DNA]</scope>
    <source>
        <strain evidence="2">HN65</strain>
    </source>
</reference>
<organism evidence="1 2">
    <name type="scientific">Hyphobacterium lacteum</name>
    <dbReference type="NCBI Taxonomy" id="3116575"/>
    <lineage>
        <taxon>Bacteria</taxon>
        <taxon>Pseudomonadati</taxon>
        <taxon>Pseudomonadota</taxon>
        <taxon>Alphaproteobacteria</taxon>
        <taxon>Maricaulales</taxon>
        <taxon>Maricaulaceae</taxon>
        <taxon>Hyphobacterium</taxon>
    </lineage>
</organism>
<evidence type="ECO:0008006" key="3">
    <source>
        <dbReference type="Google" id="ProtNLM"/>
    </source>
</evidence>